<evidence type="ECO:0000313" key="1">
    <source>
        <dbReference type="EMBL" id="QSS52074.1"/>
    </source>
</evidence>
<evidence type="ECO:0000313" key="2">
    <source>
        <dbReference type="Proteomes" id="UP000663419"/>
    </source>
</evidence>
<dbReference type="VEuPathDB" id="FungiDB:I7I53_07578"/>
<name>A0A8A1LHY2_AJEC8</name>
<dbReference type="EMBL" id="CP069103">
    <property type="protein sequence ID" value="QSS52074.1"/>
    <property type="molecule type" value="Genomic_DNA"/>
</dbReference>
<dbReference type="Proteomes" id="UP000663419">
    <property type="component" value="Chromosome 2"/>
</dbReference>
<protein>
    <submittedName>
        <fullName evidence="1">Uncharacterized protein</fullName>
    </submittedName>
</protein>
<accession>A0A8A1LHY2</accession>
<dbReference type="AlphaFoldDB" id="A0A8A1LHY2"/>
<proteinExistence type="predicted"/>
<gene>
    <name evidence="1" type="ORF">I7I53_07578</name>
</gene>
<organism evidence="1 2">
    <name type="scientific">Ajellomyces capsulatus (strain H88)</name>
    <name type="common">Darling's disease fungus</name>
    <name type="synonym">Histoplasma capsulatum</name>
    <dbReference type="NCBI Taxonomy" id="544711"/>
    <lineage>
        <taxon>Eukaryota</taxon>
        <taxon>Fungi</taxon>
        <taxon>Dikarya</taxon>
        <taxon>Ascomycota</taxon>
        <taxon>Pezizomycotina</taxon>
        <taxon>Eurotiomycetes</taxon>
        <taxon>Eurotiomycetidae</taxon>
        <taxon>Onygenales</taxon>
        <taxon>Ajellomycetaceae</taxon>
        <taxon>Histoplasma</taxon>
    </lineage>
</organism>
<sequence length="142" mass="15915">MFPRLRIARSHSSAFRPMTKSLREQRRTAVGTRREMVPRYPEHGSLYLTGSVHYPGVVPARCQIHQACMFSGVLSLGLVTRHYIIPAIDQHSPLRTLATILGIYHALSPFQYLLYACGHGGEFRGAAENPNVPGKLYVENQV</sequence>
<reference evidence="1" key="1">
    <citation type="submission" date="2021-01" db="EMBL/GenBank/DDBJ databases">
        <title>Chromosome-level genome assembly of a human fungal pathogen reveals clustering of transcriptionally co-regulated genes.</title>
        <authorList>
            <person name="Voorhies M."/>
            <person name="Cohen S."/>
            <person name="Shea T.P."/>
            <person name="Petrus S."/>
            <person name="Munoz J.F."/>
            <person name="Poplawski S."/>
            <person name="Goldman W.E."/>
            <person name="Michael T."/>
            <person name="Cuomo C.A."/>
            <person name="Sil A."/>
            <person name="Beyhan S."/>
        </authorList>
    </citation>
    <scope>NUCLEOTIDE SEQUENCE</scope>
    <source>
        <strain evidence="1">H88</strain>
    </source>
</reference>